<dbReference type="Proteomes" id="UP001524642">
    <property type="component" value="Unassembled WGS sequence"/>
</dbReference>
<evidence type="ECO:0000313" key="3">
    <source>
        <dbReference type="EMBL" id="MCR0984132.1"/>
    </source>
</evidence>
<organism evidence="3 4">
    <name type="scientific">Roseomonas populi</name>
    <dbReference type="NCBI Taxonomy" id="3121582"/>
    <lineage>
        <taxon>Bacteria</taxon>
        <taxon>Pseudomonadati</taxon>
        <taxon>Pseudomonadota</taxon>
        <taxon>Alphaproteobacteria</taxon>
        <taxon>Acetobacterales</taxon>
        <taxon>Roseomonadaceae</taxon>
        <taxon>Roseomonas</taxon>
    </lineage>
</organism>
<evidence type="ECO:0000313" key="4">
    <source>
        <dbReference type="Proteomes" id="UP001524642"/>
    </source>
</evidence>
<gene>
    <name evidence="3" type="ORF">NRP21_18920</name>
</gene>
<reference evidence="3 4" key="1">
    <citation type="submission" date="2022-06" db="EMBL/GenBank/DDBJ databases">
        <title>Roseomonas CN29.</title>
        <authorList>
            <person name="Cheng Y."/>
            <person name="He X."/>
        </authorList>
    </citation>
    <scope>NUCLEOTIDE SEQUENCE [LARGE SCALE GENOMIC DNA]</scope>
    <source>
        <strain evidence="3 4">CN29</strain>
    </source>
</reference>
<proteinExistence type="predicted"/>
<feature type="compositionally biased region" description="Low complexity" evidence="1">
    <location>
        <begin position="145"/>
        <end position="154"/>
    </location>
</feature>
<protein>
    <submittedName>
        <fullName evidence="3">Uncharacterized protein</fullName>
    </submittedName>
</protein>
<evidence type="ECO:0000256" key="2">
    <source>
        <dbReference type="SAM" id="Phobius"/>
    </source>
</evidence>
<keyword evidence="2" id="KW-0812">Transmembrane</keyword>
<keyword evidence="2" id="KW-0472">Membrane</keyword>
<feature type="region of interest" description="Disordered" evidence="1">
    <location>
        <begin position="145"/>
        <end position="166"/>
    </location>
</feature>
<dbReference type="EMBL" id="JANJOU010000018">
    <property type="protein sequence ID" value="MCR0984132.1"/>
    <property type="molecule type" value="Genomic_DNA"/>
</dbReference>
<evidence type="ECO:0000256" key="1">
    <source>
        <dbReference type="SAM" id="MobiDB-lite"/>
    </source>
</evidence>
<dbReference type="RefSeq" id="WP_257717789.1">
    <property type="nucleotide sequence ID" value="NZ_JANJOU010000018.1"/>
</dbReference>
<accession>A0ABT1X7P9</accession>
<feature type="transmembrane region" description="Helical" evidence="2">
    <location>
        <begin position="53"/>
        <end position="72"/>
    </location>
</feature>
<name>A0ABT1X7P9_9PROT</name>
<keyword evidence="4" id="KW-1185">Reference proteome</keyword>
<keyword evidence="2" id="KW-1133">Transmembrane helix</keyword>
<sequence>MMASSDVRDRVERGFSREVPLGDWAGGVGGRPEGMHIHLHLGEGPPARRRRPLLIAMLSSIALVVAFGAGQFSAPRPASRIADLELPADLALARRIGPLTTPSFVPAAPANTAGQLPAQPQLPPALQLQLAQPPRIVLPATAPATVTPPATAQPGSGPRNAFGLER</sequence>
<comment type="caution">
    <text evidence="3">The sequence shown here is derived from an EMBL/GenBank/DDBJ whole genome shotgun (WGS) entry which is preliminary data.</text>
</comment>